<accession>A0A5E4WY89</accession>
<evidence type="ECO:0000313" key="1">
    <source>
        <dbReference type="EMBL" id="VVE28694.1"/>
    </source>
</evidence>
<dbReference type="GeneID" id="300405544"/>
<dbReference type="RefSeq" id="WP_150680781.1">
    <property type="nucleotide sequence ID" value="NZ_CABPSK010000003.1"/>
</dbReference>
<protein>
    <submittedName>
        <fullName evidence="1">Uncharacterized protein</fullName>
    </submittedName>
</protein>
<keyword evidence="2" id="KW-1185">Reference proteome</keyword>
<name>A0A5E4WY89_9BURK</name>
<reference evidence="1 2" key="1">
    <citation type="submission" date="2019-08" db="EMBL/GenBank/DDBJ databases">
        <authorList>
            <person name="Peeters C."/>
        </authorList>
    </citation>
    <scope>NUCLEOTIDE SEQUENCE [LARGE SCALE GENOMIC DNA]</scope>
    <source>
        <strain evidence="1 2">LMG 31114</strain>
    </source>
</reference>
<evidence type="ECO:0000313" key="2">
    <source>
        <dbReference type="Proteomes" id="UP000366945"/>
    </source>
</evidence>
<sequence length="150" mass="16693">MTHNYMMSQASEFDLQLMAEAGRTIGLRTRIENFRELRVVAFSAALLGDFDHPCVRIRHRYNPLDDDKQASTLAAVACINVYHMPDADACLAETYARSSEPNGPPRLIRESVDYMSRSARDKTAAMRRAVVTVAAALYRAALEAEGGNRV</sequence>
<dbReference type="AlphaFoldDB" id="A0A5E4WY89"/>
<dbReference type="EMBL" id="CABPSK010000003">
    <property type="protein sequence ID" value="VVE28694.1"/>
    <property type="molecule type" value="Genomic_DNA"/>
</dbReference>
<gene>
    <name evidence="1" type="ORF">PPN31114_03537</name>
</gene>
<dbReference type="Proteomes" id="UP000366945">
    <property type="component" value="Unassembled WGS sequence"/>
</dbReference>
<proteinExistence type="predicted"/>
<organism evidence="1 2">
    <name type="scientific">Pandoraea pneumonica</name>
    <dbReference type="NCBI Taxonomy" id="2508299"/>
    <lineage>
        <taxon>Bacteria</taxon>
        <taxon>Pseudomonadati</taxon>
        <taxon>Pseudomonadota</taxon>
        <taxon>Betaproteobacteria</taxon>
        <taxon>Burkholderiales</taxon>
        <taxon>Burkholderiaceae</taxon>
        <taxon>Pandoraea</taxon>
    </lineage>
</organism>